<dbReference type="GO" id="GO:0005886">
    <property type="term" value="C:plasma membrane"/>
    <property type="evidence" value="ECO:0007669"/>
    <property type="project" value="TreeGrafter"/>
</dbReference>
<feature type="transmembrane region" description="Helical" evidence="8">
    <location>
        <begin position="159"/>
        <end position="182"/>
    </location>
</feature>
<evidence type="ECO:0000256" key="1">
    <source>
        <dbReference type="ARBA" id="ARBA00001946"/>
    </source>
</evidence>
<dbReference type="InterPro" id="IPR044878">
    <property type="entry name" value="UbiA_sf"/>
</dbReference>
<keyword evidence="6 8" id="KW-1133">Transmembrane helix</keyword>
<comment type="cofactor">
    <cofactor evidence="1">
        <name>Mg(2+)</name>
        <dbReference type="ChEBI" id="CHEBI:18420"/>
    </cofactor>
</comment>
<feature type="transmembrane region" description="Helical" evidence="8">
    <location>
        <begin position="41"/>
        <end position="62"/>
    </location>
</feature>
<evidence type="ECO:0000256" key="2">
    <source>
        <dbReference type="ARBA" id="ARBA00004141"/>
    </source>
</evidence>
<keyword evidence="5 8" id="KW-0812">Transmembrane</keyword>
<feature type="transmembrane region" description="Helical" evidence="8">
    <location>
        <begin position="83"/>
        <end position="103"/>
    </location>
</feature>
<reference evidence="9" key="1">
    <citation type="submission" date="2018-06" db="EMBL/GenBank/DDBJ databases">
        <authorList>
            <person name="Zhirakovskaya E."/>
        </authorList>
    </citation>
    <scope>NUCLEOTIDE SEQUENCE</scope>
</reference>
<feature type="transmembrane region" description="Helical" evidence="8">
    <location>
        <begin position="266"/>
        <end position="284"/>
    </location>
</feature>
<dbReference type="AlphaFoldDB" id="A0A3B1CXG7"/>
<evidence type="ECO:0000256" key="3">
    <source>
        <dbReference type="ARBA" id="ARBA00005985"/>
    </source>
</evidence>
<dbReference type="Pfam" id="PF01040">
    <property type="entry name" value="UbiA"/>
    <property type="match status" value="1"/>
</dbReference>
<evidence type="ECO:0000256" key="7">
    <source>
        <dbReference type="ARBA" id="ARBA00023136"/>
    </source>
</evidence>
<proteinExistence type="inferred from homology"/>
<comment type="subcellular location">
    <subcellularLocation>
        <location evidence="2">Membrane</location>
        <topology evidence="2">Multi-pass membrane protein</topology>
    </subcellularLocation>
</comment>
<dbReference type="FunFam" id="1.20.120.1780:FF:000001">
    <property type="entry name" value="4-hydroxybenzoate octaprenyltransferase"/>
    <property type="match status" value="1"/>
</dbReference>
<keyword evidence="4 9" id="KW-0808">Transferase</keyword>
<feature type="transmembrane region" description="Helical" evidence="8">
    <location>
        <begin position="213"/>
        <end position="246"/>
    </location>
</feature>
<evidence type="ECO:0000256" key="4">
    <source>
        <dbReference type="ARBA" id="ARBA00022679"/>
    </source>
</evidence>
<name>A0A3B1CXG7_9ZZZZ</name>
<feature type="transmembrane region" description="Helical" evidence="8">
    <location>
        <begin position="109"/>
        <end position="126"/>
    </location>
</feature>
<dbReference type="CDD" id="cd13959">
    <property type="entry name" value="PT_UbiA_COQ2"/>
    <property type="match status" value="1"/>
</dbReference>
<sequence>MFKKIGIIFSDIKIQHTVFALPFAVMSAFLAAEGFPETEKLLWIFVAMVTARSSAMAFNRIVDARFDARNPRTEGRALPAGKIGTGSYVAFLIVSSVIFIFSAAMLNPLALYLSPVALAIVFFYSLTKRFTAYSHFWLGLAIAVAPVGAWVAIREEISLLSLILGAAVVFWLVGFDIIYACLDVEPDKKNKLNSIPQKFGVGRALNFAKAAHAVMILLLLALPFVSPLLGPLYLVAVMVVAGLLWYEHTLVSSQDLSKVNVAFFNVNGWISLSLMALVIVDCVWV</sequence>
<feature type="transmembrane region" description="Helical" evidence="8">
    <location>
        <begin position="12"/>
        <end position="35"/>
    </location>
</feature>
<dbReference type="FunFam" id="1.10.357.140:FF:000008">
    <property type="entry name" value="4-hydroxybenzoate octaprenyltransferase"/>
    <property type="match status" value="1"/>
</dbReference>
<comment type="similarity">
    <text evidence="3">Belongs to the UbiA prenyltransferase family.</text>
</comment>
<organism evidence="9">
    <name type="scientific">hydrothermal vent metagenome</name>
    <dbReference type="NCBI Taxonomy" id="652676"/>
    <lineage>
        <taxon>unclassified sequences</taxon>
        <taxon>metagenomes</taxon>
        <taxon>ecological metagenomes</taxon>
    </lineage>
</organism>
<dbReference type="PANTHER" id="PTHR11048:SF28">
    <property type="entry name" value="4-HYDROXYBENZOATE POLYPRENYLTRANSFERASE, MITOCHONDRIAL"/>
    <property type="match status" value="1"/>
</dbReference>
<dbReference type="InterPro" id="IPR000537">
    <property type="entry name" value="UbiA_prenyltransferase"/>
</dbReference>
<evidence type="ECO:0000256" key="5">
    <source>
        <dbReference type="ARBA" id="ARBA00022692"/>
    </source>
</evidence>
<dbReference type="InterPro" id="IPR006371">
    <property type="entry name" value="Polyprenyltransferase_UbiA-li"/>
</dbReference>
<evidence type="ECO:0000256" key="6">
    <source>
        <dbReference type="ARBA" id="ARBA00022989"/>
    </source>
</evidence>
<evidence type="ECO:0000256" key="8">
    <source>
        <dbReference type="SAM" id="Phobius"/>
    </source>
</evidence>
<accession>A0A3B1CXG7</accession>
<dbReference type="GO" id="GO:0016765">
    <property type="term" value="F:transferase activity, transferring alkyl or aryl (other than methyl) groups"/>
    <property type="evidence" value="ECO:0007669"/>
    <property type="project" value="InterPro"/>
</dbReference>
<dbReference type="EMBL" id="UOGG01000060">
    <property type="protein sequence ID" value="VAX28564.1"/>
    <property type="molecule type" value="Genomic_DNA"/>
</dbReference>
<protein>
    <submittedName>
        <fullName evidence="9">Menaquinone via futalosine polyprenyltransferase (MenA homolog)</fullName>
    </submittedName>
</protein>
<evidence type="ECO:0000313" key="9">
    <source>
        <dbReference type="EMBL" id="VAX28564.1"/>
    </source>
</evidence>
<keyword evidence="7 8" id="KW-0472">Membrane</keyword>
<dbReference type="GO" id="GO:0006744">
    <property type="term" value="P:ubiquinone biosynthetic process"/>
    <property type="evidence" value="ECO:0007669"/>
    <property type="project" value="TreeGrafter"/>
</dbReference>
<dbReference type="Gene3D" id="1.10.357.140">
    <property type="entry name" value="UbiA prenyltransferase"/>
    <property type="match status" value="1"/>
</dbReference>
<dbReference type="PANTHER" id="PTHR11048">
    <property type="entry name" value="PRENYLTRANSFERASES"/>
    <property type="match status" value="1"/>
</dbReference>
<dbReference type="InterPro" id="IPR039653">
    <property type="entry name" value="Prenyltransferase"/>
</dbReference>
<feature type="transmembrane region" description="Helical" evidence="8">
    <location>
        <begin position="133"/>
        <end position="153"/>
    </location>
</feature>
<dbReference type="Gene3D" id="1.20.120.1780">
    <property type="entry name" value="UbiA prenyltransferase"/>
    <property type="match status" value="1"/>
</dbReference>
<gene>
    <name evidence="9" type="ORF">MNBD_NITROSPINAE05-104</name>
</gene>
<dbReference type="NCBIfam" id="TIGR01475">
    <property type="entry name" value="ubiA_other"/>
    <property type="match status" value="1"/>
</dbReference>